<accession>A0ABZ1EYW3</accession>
<evidence type="ECO:0000313" key="3">
    <source>
        <dbReference type="Proteomes" id="UP001356428"/>
    </source>
</evidence>
<dbReference type="Pfam" id="PF21806">
    <property type="entry name" value="DUF6879"/>
    <property type="match status" value="1"/>
</dbReference>
<dbReference type="EMBL" id="CP109083">
    <property type="protein sequence ID" value="WSB09341.1"/>
    <property type="molecule type" value="Genomic_DNA"/>
</dbReference>
<sequence>MFECFRSGAGEVLSRDAYLADFRRVHASDISLLAKIERGQTFQEPGSPSWEAFATGDWYGALRLMEDERESTAAYFRDAAERGLAFRRIRVVELPVSPYLQWEMNVLRLRSELGERIRVLGARKIADLEGDAEVPEVVVLGDSVMYAVIYDADRKGAGARRFTDRGQVRRTTEEFEVLYARGEGFSEFFDREIAPLGPPAVHHPSTAAP</sequence>
<evidence type="ECO:0000313" key="2">
    <source>
        <dbReference type="EMBL" id="WSB09341.1"/>
    </source>
</evidence>
<gene>
    <name evidence="2" type="ORF">OG849_19925</name>
</gene>
<dbReference type="InterPro" id="IPR049244">
    <property type="entry name" value="DUF6879"/>
</dbReference>
<dbReference type="RefSeq" id="WP_326704394.1">
    <property type="nucleotide sequence ID" value="NZ_CP109083.1"/>
</dbReference>
<keyword evidence="3" id="KW-1185">Reference proteome</keyword>
<name>A0ABZ1EYW3_9ACTN</name>
<protein>
    <recommendedName>
        <fullName evidence="1">DUF6879 domain-containing protein</fullName>
    </recommendedName>
</protein>
<feature type="domain" description="DUF6879" evidence="1">
    <location>
        <begin position="32"/>
        <end position="189"/>
    </location>
</feature>
<dbReference type="Proteomes" id="UP001356428">
    <property type="component" value="Chromosome"/>
</dbReference>
<evidence type="ECO:0000259" key="1">
    <source>
        <dbReference type="Pfam" id="PF21806"/>
    </source>
</evidence>
<proteinExistence type="predicted"/>
<reference evidence="2 3" key="1">
    <citation type="submission" date="2022-10" db="EMBL/GenBank/DDBJ databases">
        <title>The complete genomes of actinobacterial strains from the NBC collection.</title>
        <authorList>
            <person name="Joergensen T.S."/>
            <person name="Alvarez Arevalo M."/>
            <person name="Sterndorff E.B."/>
            <person name="Faurdal D."/>
            <person name="Vuksanovic O."/>
            <person name="Mourched A.-S."/>
            <person name="Charusanti P."/>
            <person name="Shaw S."/>
            <person name="Blin K."/>
            <person name="Weber T."/>
        </authorList>
    </citation>
    <scope>NUCLEOTIDE SEQUENCE [LARGE SCALE GENOMIC DNA]</scope>
    <source>
        <strain evidence="2 3">NBC 01792</strain>
    </source>
</reference>
<organism evidence="2 3">
    <name type="scientific">Streptomyces cyaneofuscatus</name>
    <dbReference type="NCBI Taxonomy" id="66883"/>
    <lineage>
        <taxon>Bacteria</taxon>
        <taxon>Bacillati</taxon>
        <taxon>Actinomycetota</taxon>
        <taxon>Actinomycetes</taxon>
        <taxon>Kitasatosporales</taxon>
        <taxon>Streptomycetaceae</taxon>
        <taxon>Streptomyces</taxon>
    </lineage>
</organism>